<evidence type="ECO:0000256" key="1">
    <source>
        <dbReference type="SAM" id="MobiDB-lite"/>
    </source>
</evidence>
<dbReference type="Proteomes" id="UP000773462">
    <property type="component" value="Unassembled WGS sequence"/>
</dbReference>
<reference evidence="2 3" key="1">
    <citation type="submission" date="2021-03" db="EMBL/GenBank/DDBJ databases">
        <title>Genomic Encyclopedia of Type Strains, Phase IV (KMG-IV): sequencing the most valuable type-strain genomes for metagenomic binning, comparative biology and taxonomic classification.</title>
        <authorList>
            <person name="Goeker M."/>
        </authorList>
    </citation>
    <scope>NUCLEOTIDE SEQUENCE [LARGE SCALE GENOMIC DNA]</scope>
    <source>
        <strain evidence="2 3">DSM 101953</strain>
    </source>
</reference>
<protein>
    <recommendedName>
        <fullName evidence="4">Paeninodin family lasso peptide</fullName>
    </recommendedName>
</protein>
<evidence type="ECO:0000313" key="2">
    <source>
        <dbReference type="EMBL" id="MBP2114228.1"/>
    </source>
</evidence>
<gene>
    <name evidence="2" type="ORF">J2Z70_004394</name>
</gene>
<sequence>MEDIQAFIQKLDWETPEAEQAEAMGPSASPNILMQS</sequence>
<feature type="region of interest" description="Disordered" evidence="1">
    <location>
        <begin position="16"/>
        <end position="36"/>
    </location>
</feature>
<dbReference type="EMBL" id="JAGGLV010000016">
    <property type="protein sequence ID" value="MBP2114228.1"/>
    <property type="molecule type" value="Genomic_DNA"/>
</dbReference>
<organism evidence="2 3">
    <name type="scientific">Paenibacillus silagei</name>
    <dbReference type="NCBI Taxonomy" id="1670801"/>
    <lineage>
        <taxon>Bacteria</taxon>
        <taxon>Bacillati</taxon>
        <taxon>Bacillota</taxon>
        <taxon>Bacilli</taxon>
        <taxon>Bacillales</taxon>
        <taxon>Paenibacillaceae</taxon>
        <taxon>Paenibacillus</taxon>
    </lineage>
</organism>
<evidence type="ECO:0000313" key="3">
    <source>
        <dbReference type="Proteomes" id="UP000773462"/>
    </source>
</evidence>
<comment type="caution">
    <text evidence="2">The sequence shown here is derived from an EMBL/GenBank/DDBJ whole genome shotgun (WGS) entry which is preliminary data.</text>
</comment>
<evidence type="ECO:0008006" key="4">
    <source>
        <dbReference type="Google" id="ProtNLM"/>
    </source>
</evidence>
<keyword evidence="3" id="KW-1185">Reference proteome</keyword>
<accession>A0ABS4NVZ0</accession>
<name>A0ABS4NVZ0_9BACL</name>
<proteinExistence type="predicted"/>